<feature type="transmembrane region" description="Helical" evidence="8">
    <location>
        <begin position="322"/>
        <end position="340"/>
    </location>
</feature>
<feature type="transmembrane region" description="Helical" evidence="8">
    <location>
        <begin position="279"/>
        <end position="302"/>
    </location>
</feature>
<feature type="transmembrane region" description="Helical" evidence="8">
    <location>
        <begin position="482"/>
        <end position="499"/>
    </location>
</feature>
<dbReference type="AlphaFoldDB" id="C4JEJ5"/>
<dbReference type="FunFam" id="1.20.1250.20:FF:000436">
    <property type="entry name" value="MFS transporter, putative"/>
    <property type="match status" value="1"/>
</dbReference>
<dbReference type="Pfam" id="PF07690">
    <property type="entry name" value="MFS_1"/>
    <property type="match status" value="1"/>
</dbReference>
<keyword evidence="4 8" id="KW-0812">Transmembrane</keyword>
<proteinExistence type="inferred from homology"/>
<dbReference type="Gene3D" id="1.20.1250.20">
    <property type="entry name" value="MFS general substrate transporter like domains"/>
    <property type="match status" value="2"/>
</dbReference>
<dbReference type="GO" id="GO:0046943">
    <property type="term" value="F:carboxylic acid transmembrane transporter activity"/>
    <property type="evidence" value="ECO:0007669"/>
    <property type="project" value="UniProtKB-ARBA"/>
</dbReference>
<dbReference type="PANTHER" id="PTHR23501:SF78">
    <property type="entry name" value="MAJOR FACILITATOR SUPERFAMILY (MFS) PROFILE DOMAIN-CONTAINING PROTEIN-RELATED"/>
    <property type="match status" value="1"/>
</dbReference>
<evidence type="ECO:0000256" key="3">
    <source>
        <dbReference type="ARBA" id="ARBA00022448"/>
    </source>
</evidence>
<keyword evidence="6 8" id="KW-0472">Membrane</keyword>
<dbReference type="OrthoDB" id="6770063at2759"/>
<dbReference type="OMA" id="HLTWRWA"/>
<dbReference type="GO" id="GO:0012505">
    <property type="term" value="C:endomembrane system"/>
    <property type="evidence" value="ECO:0007669"/>
    <property type="project" value="UniProtKB-SubCell"/>
</dbReference>
<evidence type="ECO:0000259" key="9">
    <source>
        <dbReference type="PROSITE" id="PS50850"/>
    </source>
</evidence>
<feature type="transmembrane region" description="Helical" evidence="8">
    <location>
        <begin position="352"/>
        <end position="371"/>
    </location>
</feature>
<keyword evidence="5 8" id="KW-1133">Transmembrane helix</keyword>
<feature type="transmembrane region" description="Helical" evidence="8">
    <location>
        <begin position="248"/>
        <end position="267"/>
    </location>
</feature>
<dbReference type="PANTHER" id="PTHR23501">
    <property type="entry name" value="MAJOR FACILITATOR SUPERFAMILY"/>
    <property type="match status" value="1"/>
</dbReference>
<comment type="similarity">
    <text evidence="2">Belongs to the major facilitator superfamily.</text>
</comment>
<evidence type="ECO:0000313" key="10">
    <source>
        <dbReference type="EMBL" id="EEP75987.1"/>
    </source>
</evidence>
<feature type="transmembrane region" description="Helical" evidence="8">
    <location>
        <begin position="220"/>
        <end position="242"/>
    </location>
</feature>
<name>C4JEJ5_UNCRE</name>
<feature type="region of interest" description="Disordered" evidence="7">
    <location>
        <begin position="505"/>
        <end position="548"/>
    </location>
</feature>
<protein>
    <recommendedName>
        <fullName evidence="9">Major facilitator superfamily (MFS) profile domain-containing protein</fullName>
    </recommendedName>
</protein>
<evidence type="ECO:0000256" key="4">
    <source>
        <dbReference type="ARBA" id="ARBA00022692"/>
    </source>
</evidence>
<keyword evidence="11" id="KW-1185">Reference proteome</keyword>
<dbReference type="EMBL" id="CH476615">
    <property type="protein sequence ID" value="EEP75987.1"/>
    <property type="molecule type" value="Genomic_DNA"/>
</dbReference>
<dbReference type="eggNOG" id="KOG0254">
    <property type="taxonomic scope" value="Eukaryota"/>
</dbReference>
<evidence type="ECO:0000256" key="2">
    <source>
        <dbReference type="ARBA" id="ARBA00008335"/>
    </source>
</evidence>
<evidence type="ECO:0000256" key="8">
    <source>
        <dbReference type="SAM" id="Phobius"/>
    </source>
</evidence>
<dbReference type="InterPro" id="IPR036259">
    <property type="entry name" value="MFS_trans_sf"/>
</dbReference>
<reference evidence="11" key="1">
    <citation type="journal article" date="2009" name="Genome Res.">
        <title>Comparative genomic analyses of the human fungal pathogens Coccidioides and their relatives.</title>
        <authorList>
            <person name="Sharpton T.J."/>
            <person name="Stajich J.E."/>
            <person name="Rounsley S.D."/>
            <person name="Gardner M.J."/>
            <person name="Wortman J.R."/>
            <person name="Jordar V.S."/>
            <person name="Maiti R."/>
            <person name="Kodira C.D."/>
            <person name="Neafsey D.E."/>
            <person name="Zeng Q."/>
            <person name="Hung C.-Y."/>
            <person name="McMahan C."/>
            <person name="Muszewska A."/>
            <person name="Grynberg M."/>
            <person name="Mandel M.A."/>
            <person name="Kellner E.M."/>
            <person name="Barker B.M."/>
            <person name="Galgiani J.N."/>
            <person name="Orbach M.J."/>
            <person name="Kirkland T.N."/>
            <person name="Cole G.T."/>
            <person name="Henn M.R."/>
            <person name="Birren B.W."/>
            <person name="Taylor J.W."/>
        </authorList>
    </citation>
    <scope>NUCLEOTIDE SEQUENCE [LARGE SCALE GENOMIC DNA]</scope>
    <source>
        <strain evidence="11">UAMH 1704</strain>
    </source>
</reference>
<accession>C4JEJ5</accession>
<feature type="transmembrane region" description="Helical" evidence="8">
    <location>
        <begin position="116"/>
        <end position="137"/>
    </location>
</feature>
<comment type="subcellular location">
    <subcellularLocation>
        <location evidence="1">Endomembrane system</location>
        <topology evidence="1">Multi-pass membrane protein</topology>
    </subcellularLocation>
</comment>
<sequence>MRRQQEAEKALHDQTDLLPRTQVLIVFAALSFSLMICFIDQNGIGVTLPTIGKDLHGENTISWAGTSNLIGNTVCSVLYGRLSDIFGRKVVLLFSLVLLCISDIGCGVAQNPPMLYFFRALAGVSSGGVVSLNMIIVSDIVTLRDRGKYQGILGSFVGIGNIVGLFIAAAFVQKSTWRGFFYLLAPLVVCCGIVSFWLVPSNMRPDGLRENLQRVDFGGVISSAAGIILLLIPISGGGSYFLWDSPMVISMLVLGSCAVLIFVFVEMKIAALPMMPMRIYKNAVVVVILFQTFTIGAVYQAYLYYLPIYYQNARRWSPMKSATYTIPVVAGQTVGSIVSGHYITKLERYGDVIWAGFGLWTLGAGLTITFNRTTQEWVIVVILSIIGIGVGFVFQPSLIAIQAHCTKSFRAVVISNRNFYRCLGGACGLAISAAALQHSLKANLPPHYRYLSHSTYSLPENLPPKDADAIIDAYMKASRTVFILQVPLIGLGFIGCIFVKDRGLERPKEPGEESETSVEMQLSNDIAHDQPSRSSLAGQHAPDPEKRT</sequence>
<feature type="domain" description="Major facilitator superfamily (MFS) profile" evidence="9">
    <location>
        <begin position="26"/>
        <end position="504"/>
    </location>
</feature>
<feature type="transmembrane region" description="Helical" evidence="8">
    <location>
        <begin position="149"/>
        <end position="173"/>
    </location>
</feature>
<feature type="transmembrane region" description="Helical" evidence="8">
    <location>
        <begin position="91"/>
        <end position="110"/>
    </location>
</feature>
<dbReference type="InterPro" id="IPR011701">
    <property type="entry name" value="MFS"/>
</dbReference>
<feature type="transmembrane region" description="Helical" evidence="8">
    <location>
        <begin position="422"/>
        <end position="440"/>
    </location>
</feature>
<feature type="transmembrane region" description="Helical" evidence="8">
    <location>
        <begin position="179"/>
        <end position="199"/>
    </location>
</feature>
<keyword evidence="3" id="KW-0813">Transport</keyword>
<dbReference type="SUPFAM" id="SSF103473">
    <property type="entry name" value="MFS general substrate transporter"/>
    <property type="match status" value="1"/>
</dbReference>
<evidence type="ECO:0000313" key="11">
    <source>
        <dbReference type="Proteomes" id="UP000002058"/>
    </source>
</evidence>
<dbReference type="InParanoid" id="C4JEJ5"/>
<evidence type="ECO:0000256" key="7">
    <source>
        <dbReference type="SAM" id="MobiDB-lite"/>
    </source>
</evidence>
<dbReference type="GO" id="GO:0005886">
    <property type="term" value="C:plasma membrane"/>
    <property type="evidence" value="ECO:0007669"/>
    <property type="project" value="TreeGrafter"/>
</dbReference>
<evidence type="ECO:0000256" key="1">
    <source>
        <dbReference type="ARBA" id="ARBA00004127"/>
    </source>
</evidence>
<dbReference type="PROSITE" id="PS50850">
    <property type="entry name" value="MFS"/>
    <property type="match status" value="1"/>
</dbReference>
<feature type="transmembrane region" description="Helical" evidence="8">
    <location>
        <begin position="377"/>
        <end position="401"/>
    </location>
</feature>
<feature type="transmembrane region" description="Helical" evidence="8">
    <location>
        <begin position="21"/>
        <end position="41"/>
    </location>
</feature>
<dbReference type="VEuPathDB" id="FungiDB:UREG_00834"/>
<dbReference type="FunFam" id="1.20.1720.10:FF:000013">
    <property type="entry name" value="Related to multidrug resistance proteins"/>
    <property type="match status" value="1"/>
</dbReference>
<dbReference type="Proteomes" id="UP000002058">
    <property type="component" value="Unassembled WGS sequence"/>
</dbReference>
<evidence type="ECO:0000256" key="5">
    <source>
        <dbReference type="ARBA" id="ARBA00022989"/>
    </source>
</evidence>
<dbReference type="InterPro" id="IPR020846">
    <property type="entry name" value="MFS_dom"/>
</dbReference>
<dbReference type="GeneID" id="8444432"/>
<gene>
    <name evidence="10" type="ORF">UREG_00834</name>
</gene>
<feature type="transmembrane region" description="Helical" evidence="8">
    <location>
        <begin position="61"/>
        <end position="79"/>
    </location>
</feature>
<evidence type="ECO:0000256" key="6">
    <source>
        <dbReference type="ARBA" id="ARBA00023136"/>
    </source>
</evidence>
<organism evidence="10 11">
    <name type="scientific">Uncinocarpus reesii (strain UAMH 1704)</name>
    <dbReference type="NCBI Taxonomy" id="336963"/>
    <lineage>
        <taxon>Eukaryota</taxon>
        <taxon>Fungi</taxon>
        <taxon>Dikarya</taxon>
        <taxon>Ascomycota</taxon>
        <taxon>Pezizomycotina</taxon>
        <taxon>Eurotiomycetes</taxon>
        <taxon>Eurotiomycetidae</taxon>
        <taxon>Onygenales</taxon>
        <taxon>Onygenaceae</taxon>
        <taxon>Uncinocarpus</taxon>
    </lineage>
</organism>
<dbReference type="HOGENOM" id="CLU_000960_22_0_1"/>
<dbReference type="KEGG" id="ure:UREG_00834"/>
<dbReference type="RefSeq" id="XP_002541320.1">
    <property type="nucleotide sequence ID" value="XM_002541274.1"/>
</dbReference>